<feature type="non-terminal residue" evidence="1">
    <location>
        <position position="1"/>
    </location>
</feature>
<sequence length="25" mass="2860">CFVVNIFMIMDISDKITKNKIQTAS</sequence>
<dbReference type="EMBL" id="UOEP01000188">
    <property type="protein sequence ID" value="VAW23182.1"/>
    <property type="molecule type" value="Genomic_DNA"/>
</dbReference>
<dbReference type="AlphaFoldDB" id="A0A3B0U9N4"/>
<reference evidence="1" key="1">
    <citation type="submission" date="2018-06" db="EMBL/GenBank/DDBJ databases">
        <authorList>
            <person name="Zhirakovskaya E."/>
        </authorList>
    </citation>
    <scope>NUCLEOTIDE SEQUENCE</scope>
</reference>
<organism evidence="1">
    <name type="scientific">hydrothermal vent metagenome</name>
    <dbReference type="NCBI Taxonomy" id="652676"/>
    <lineage>
        <taxon>unclassified sequences</taxon>
        <taxon>metagenomes</taxon>
        <taxon>ecological metagenomes</taxon>
    </lineage>
</organism>
<gene>
    <name evidence="1" type="ORF">MNBD_BACTEROID01-1323</name>
</gene>
<proteinExistence type="predicted"/>
<protein>
    <submittedName>
        <fullName evidence="1">Uncharacterized protein</fullName>
    </submittedName>
</protein>
<evidence type="ECO:0000313" key="1">
    <source>
        <dbReference type="EMBL" id="VAW23182.1"/>
    </source>
</evidence>
<accession>A0A3B0U9N4</accession>
<name>A0A3B0U9N4_9ZZZZ</name>